<reference evidence="8 9" key="1">
    <citation type="submission" date="2016-10" db="EMBL/GenBank/DDBJ databases">
        <authorList>
            <person name="de Groot N.N."/>
        </authorList>
    </citation>
    <scope>NUCLEOTIDE SEQUENCE [LARGE SCALE GENOMIC DNA]</scope>
    <source>
        <strain evidence="8 9">CGMCC 4.5739</strain>
    </source>
</reference>
<evidence type="ECO:0000259" key="7">
    <source>
        <dbReference type="Pfam" id="PF07669"/>
    </source>
</evidence>
<evidence type="ECO:0000256" key="4">
    <source>
        <dbReference type="ARBA" id="ARBA00022691"/>
    </source>
</evidence>
<feature type="compositionally biased region" description="Acidic residues" evidence="6">
    <location>
        <begin position="260"/>
        <end position="284"/>
    </location>
</feature>
<comment type="catalytic activity">
    <reaction evidence="5">
        <text>a 2'-deoxyadenosine in DNA + S-adenosyl-L-methionine = an N(6)-methyl-2'-deoxyadenosine in DNA + S-adenosyl-L-homocysteine + H(+)</text>
        <dbReference type="Rhea" id="RHEA:15197"/>
        <dbReference type="Rhea" id="RHEA-COMP:12418"/>
        <dbReference type="Rhea" id="RHEA-COMP:12419"/>
        <dbReference type="ChEBI" id="CHEBI:15378"/>
        <dbReference type="ChEBI" id="CHEBI:57856"/>
        <dbReference type="ChEBI" id="CHEBI:59789"/>
        <dbReference type="ChEBI" id="CHEBI:90615"/>
        <dbReference type="ChEBI" id="CHEBI:90616"/>
        <dbReference type="EC" id="2.1.1.72"/>
    </reaction>
</comment>
<dbReference type="Pfam" id="PF07669">
    <property type="entry name" value="Eco57I"/>
    <property type="match status" value="1"/>
</dbReference>
<dbReference type="PANTHER" id="PTHR33841">
    <property type="entry name" value="DNA METHYLTRANSFERASE YEEA-RELATED"/>
    <property type="match status" value="1"/>
</dbReference>
<evidence type="ECO:0000256" key="5">
    <source>
        <dbReference type="ARBA" id="ARBA00047942"/>
    </source>
</evidence>
<sequence length="1515" mass="168267">MTPVTPLTAMTAPIAEFRPLTASSVRIEGRLFTPDLLARLAAGDPELPGCAPADYGLYRGERVGDAAGRAWAALTGAYRAFRADLDALPGDKAATTLTRRAWLLRLFSELGYGPLSAEGVTVTAPGRDERLRASHRWQQHLPVHLLAWGTPLDRRVGTRRAPQSVLQELLNISPGHVWGVLSNGQVLRILRDSTALVGSAYLEFDLEAIFDNEQYADFVLLYSLLHASRFELVAKPRKGRRRAATDTAPEEERAGQTGDAGEDEAPDVEGTGEDDDREEAEDLPAPDSAPGSDRPTLDDDPDAPPLTPADCRIEWLRTHSLETGLRARDRLRDQVAEALGVLGTGFLEANEPLRAAVARGGQEALEEFHHELLRLAYQLIFLFVAEDRGVLLDPDDSPTTEAARERYTDFFSTRRLRRIALRRPGDRNTDLWPALRRVLDALGTDGGLPALALPELGGLYFLGDDRNTGAGADTAATRLGSAEPLRGATLVNNRLLEAVRLLCRVRDKGGRWQRVDYRHLGSEELGSVYESLLELRPRRTAHGEFELQTLAGNKRKTTGAYYTPVSVIEKLLDEALDPVLDRYAASGNPRDLLKIRFVDPACGSGHVLVAAARRIAHRYAVLDTGDPEPAPEKVRAALAEVVRHCVHGVDINPLAVEIAKVSLWLESLEPGRPLAYLDDRIKVGNALLGTTPKLIAGGLPDGAFKKLSGDDGEILKGLKAANKRERANGTGTQRAFGGVFHRTSTSKLRVEAERLAALPGNSLADIREQARRYEQFVNESDERRKLKRVADAWCAAFLWPKSKGAPPAITSTVLLELAEGGRLPGPPPPADAEAAKQETAEQRAEREALGEQTLENIASRNQFFHWHLEFPRVFRVEDDEAPDHNPDTGWQGGFDCVLGNPPWERVKIQEKEWWATRDETIADALNAHERKKMIARLQTSDDPVDREHYELFQTALREAAGTTLMLRSSGIFPLTGHGDVNLYAVFAERARMLLSPEGMSGLVLPTGIATDLTTSRFFGDLVERQQLVTVLDMENEEKLFPDVHNQYRFCLFTVSGPARRHEHARLAFRARRPDQLDMRTFELDAAGFQTINPNSRTSPVCDSPEHFAILRKIHERVPVLWSGKGTADERNPWGVRFMRMFDMATDSKRFLPEDRLLADGWSRAGTTFSKGDARALPLYEGKFIHHYDPRFSTYENATQAQINKGTLPRLDTEAHQDPHALPKPRYWVLEDEVDARLAAEPSKPQTDWPYGWLVGWRDVCRASDERTAIPSVLPRTAVGHTVPILFPAVNESFPGLLLANLSSIALDFSLRQKISGAHLTYAYLEQLPVLAPDIYARPAAWLAGEAPRDWITARVLELSYTSHEISSFARFLGDEGPPFCWDDNRRFLIRAELDAAYFVLYGLSEQEIAVVLDSFRAFRNKNPWAFEQLKEEILNIYRAMEKAAQHGTRYVHPDLDPAPGRGRRHPPGASPLARPTLEPDTSGGRGSAKFEADADDEALFSVTEVGADEQLGFWK</sequence>
<keyword evidence="3" id="KW-0808">Transferase</keyword>
<keyword evidence="9" id="KW-1185">Reference proteome</keyword>
<dbReference type="InterPro" id="IPR050953">
    <property type="entry name" value="N4_N6_ade-DNA_methylase"/>
</dbReference>
<feature type="region of interest" description="Disordered" evidence="6">
    <location>
        <begin position="237"/>
        <end position="311"/>
    </location>
</feature>
<name>A0A1I1S9R2_9ACTN</name>
<feature type="region of interest" description="Disordered" evidence="6">
    <location>
        <begin position="819"/>
        <end position="847"/>
    </location>
</feature>
<dbReference type="GO" id="GO:0006304">
    <property type="term" value="P:DNA modification"/>
    <property type="evidence" value="ECO:0007669"/>
    <property type="project" value="InterPro"/>
</dbReference>
<dbReference type="SUPFAM" id="SSF53335">
    <property type="entry name" value="S-adenosyl-L-methionine-dependent methyltransferases"/>
    <property type="match status" value="1"/>
</dbReference>
<dbReference type="EC" id="2.1.1.72" evidence="1"/>
<evidence type="ECO:0000256" key="3">
    <source>
        <dbReference type="ARBA" id="ARBA00022679"/>
    </source>
</evidence>
<organism evidence="8 9">
    <name type="scientific">Streptomyces aidingensis</name>
    <dbReference type="NCBI Taxonomy" id="910347"/>
    <lineage>
        <taxon>Bacteria</taxon>
        <taxon>Bacillati</taxon>
        <taxon>Actinomycetota</taxon>
        <taxon>Actinomycetes</taxon>
        <taxon>Kitasatosporales</taxon>
        <taxon>Streptomycetaceae</taxon>
        <taxon>Streptomyces</taxon>
    </lineage>
</organism>
<evidence type="ECO:0000256" key="2">
    <source>
        <dbReference type="ARBA" id="ARBA00022603"/>
    </source>
</evidence>
<dbReference type="GO" id="GO:0032259">
    <property type="term" value="P:methylation"/>
    <property type="evidence" value="ECO:0007669"/>
    <property type="project" value="UniProtKB-KW"/>
</dbReference>
<dbReference type="Proteomes" id="UP000199207">
    <property type="component" value="Unassembled WGS sequence"/>
</dbReference>
<evidence type="ECO:0000313" key="9">
    <source>
        <dbReference type="Proteomes" id="UP000199207"/>
    </source>
</evidence>
<evidence type="ECO:0000313" key="8">
    <source>
        <dbReference type="EMBL" id="SFD43241.1"/>
    </source>
</evidence>
<dbReference type="PRINTS" id="PR00507">
    <property type="entry name" value="N12N6MTFRASE"/>
</dbReference>
<evidence type="ECO:0000256" key="1">
    <source>
        <dbReference type="ARBA" id="ARBA00011900"/>
    </source>
</evidence>
<dbReference type="EMBL" id="FOLM01000015">
    <property type="protein sequence ID" value="SFD43241.1"/>
    <property type="molecule type" value="Genomic_DNA"/>
</dbReference>
<feature type="region of interest" description="Disordered" evidence="6">
    <location>
        <begin position="1448"/>
        <end position="1492"/>
    </location>
</feature>
<dbReference type="InterPro" id="IPR011639">
    <property type="entry name" value="MethylTrfase_TaqI-like_dom"/>
</dbReference>
<keyword evidence="4" id="KW-0949">S-adenosyl-L-methionine</keyword>
<keyword evidence="2 8" id="KW-0489">Methyltransferase</keyword>
<feature type="compositionally biased region" description="Basic and acidic residues" evidence="6">
    <location>
        <begin position="833"/>
        <end position="847"/>
    </location>
</feature>
<evidence type="ECO:0000256" key="6">
    <source>
        <dbReference type="SAM" id="MobiDB-lite"/>
    </source>
</evidence>
<dbReference type="Gene3D" id="3.40.50.150">
    <property type="entry name" value="Vaccinia Virus protein VP39"/>
    <property type="match status" value="2"/>
</dbReference>
<dbReference type="GO" id="GO:0009007">
    <property type="term" value="F:site-specific DNA-methyltransferase (adenine-specific) activity"/>
    <property type="evidence" value="ECO:0007669"/>
    <property type="project" value="UniProtKB-EC"/>
</dbReference>
<dbReference type="STRING" id="910347.SAMN05421773_11538"/>
<dbReference type="PANTHER" id="PTHR33841:SF1">
    <property type="entry name" value="DNA METHYLTRANSFERASE A"/>
    <property type="match status" value="1"/>
</dbReference>
<feature type="domain" description="Type II methyltransferase M.TaqI-like" evidence="7">
    <location>
        <begin position="644"/>
        <end position="911"/>
    </location>
</feature>
<dbReference type="InterPro" id="IPR029063">
    <property type="entry name" value="SAM-dependent_MTases_sf"/>
</dbReference>
<accession>A0A1I1S9R2</accession>
<protein>
    <recommendedName>
        <fullName evidence="1">site-specific DNA-methyltransferase (adenine-specific)</fullName>
        <ecNumber evidence="1">2.1.1.72</ecNumber>
    </recommendedName>
</protein>
<proteinExistence type="predicted"/>
<gene>
    <name evidence="8" type="ORF">SAMN05421773_11538</name>
</gene>